<protein>
    <submittedName>
        <fullName evidence="2">Uncharacterized protein</fullName>
    </submittedName>
</protein>
<evidence type="ECO:0000256" key="1">
    <source>
        <dbReference type="SAM" id="Phobius"/>
    </source>
</evidence>
<comment type="caution">
    <text evidence="2">The sequence shown here is derived from an EMBL/GenBank/DDBJ whole genome shotgun (WGS) entry which is preliminary data.</text>
</comment>
<organism evidence="2 3">
    <name type="scientific">Coprococcus catus</name>
    <dbReference type="NCBI Taxonomy" id="116085"/>
    <lineage>
        <taxon>Bacteria</taxon>
        <taxon>Bacillati</taxon>
        <taxon>Bacillota</taxon>
        <taxon>Clostridia</taxon>
        <taxon>Lachnospirales</taxon>
        <taxon>Lachnospiraceae</taxon>
        <taxon>Coprococcus</taxon>
    </lineage>
</organism>
<feature type="transmembrane region" description="Helical" evidence="1">
    <location>
        <begin position="30"/>
        <end position="51"/>
    </location>
</feature>
<dbReference type="RefSeq" id="WP_015515086.1">
    <property type="nucleotide sequence ID" value="NZ_JAQDKA010000006.1"/>
</dbReference>
<feature type="transmembrane region" description="Helical" evidence="1">
    <location>
        <begin position="6"/>
        <end position="23"/>
    </location>
</feature>
<keyword evidence="1" id="KW-1133">Transmembrane helix</keyword>
<evidence type="ECO:0000313" key="3">
    <source>
        <dbReference type="Proteomes" id="UP000260773"/>
    </source>
</evidence>
<reference evidence="2 3" key="1">
    <citation type="submission" date="2018-08" db="EMBL/GenBank/DDBJ databases">
        <title>A genome reference for cultivated species of the human gut microbiota.</title>
        <authorList>
            <person name="Zou Y."/>
            <person name="Xue W."/>
            <person name="Luo G."/>
        </authorList>
    </citation>
    <scope>NUCLEOTIDE SEQUENCE [LARGE SCALE GENOMIC DNA]</scope>
    <source>
        <strain evidence="2 3">AF45-17</strain>
    </source>
</reference>
<proteinExistence type="predicted"/>
<dbReference type="Proteomes" id="UP000260773">
    <property type="component" value="Unassembled WGS sequence"/>
</dbReference>
<evidence type="ECO:0000313" key="2">
    <source>
        <dbReference type="EMBL" id="RGB76817.1"/>
    </source>
</evidence>
<dbReference type="EMBL" id="QVEP01000037">
    <property type="protein sequence ID" value="RGB76817.1"/>
    <property type="molecule type" value="Genomic_DNA"/>
</dbReference>
<keyword evidence="1" id="KW-0812">Transmembrane</keyword>
<keyword evidence="1" id="KW-0472">Membrane</keyword>
<feature type="transmembrane region" description="Helical" evidence="1">
    <location>
        <begin position="96"/>
        <end position="119"/>
    </location>
</feature>
<feature type="transmembrane region" description="Helical" evidence="1">
    <location>
        <begin position="131"/>
        <end position="153"/>
    </location>
</feature>
<dbReference type="AlphaFoldDB" id="A0A3E2TJ06"/>
<feature type="transmembrane region" description="Helical" evidence="1">
    <location>
        <begin position="63"/>
        <end position="84"/>
    </location>
</feature>
<gene>
    <name evidence="2" type="ORF">DW070_12880</name>
</gene>
<sequence length="273" mass="30945">MIIFFSVPALLIVFVLLAFLGMADMLFTFLIDIVFALVMAGLSIWGFYLAFKAVEKAFEEERYMALLCAPLYVLSSIFIPYYIYSICGILLKRTNSAMLAFNIISVIILSLVYGSIYILTEVLTEIDFVNIVVLTCFVVIVFIAGIIAGVVTYHSWRKTALSEGIEESEIYIMQESAYAMIEFKTEDEPNQVNSAVRFPYVAGGSRYPFVKLKKGEKVYLVNGNKYIGKREMMTWKGIGYQDENYTDAVLVCNESHKKVGYVRECDIKEITSE</sequence>
<name>A0A3E2TJ06_9FIRM</name>
<accession>A0A3E2TJ06</accession>